<gene>
    <name evidence="1" type="ORF">SAMN05660826_02096</name>
</gene>
<organism evidence="1 2">
    <name type="scientific">Caldanaerovirga acetigignens</name>
    <dbReference type="NCBI Taxonomy" id="447595"/>
    <lineage>
        <taxon>Bacteria</taxon>
        <taxon>Bacillati</taxon>
        <taxon>Bacillota</taxon>
        <taxon>Clostridia</taxon>
        <taxon>Thermosediminibacterales</taxon>
        <taxon>Thermosediminibacteraceae</taxon>
        <taxon>Caldanaerovirga</taxon>
    </lineage>
</organism>
<evidence type="ECO:0000313" key="2">
    <source>
        <dbReference type="Proteomes" id="UP000184375"/>
    </source>
</evidence>
<dbReference type="AlphaFoldDB" id="A0A1M7LZ71"/>
<evidence type="ECO:0008006" key="3">
    <source>
        <dbReference type="Google" id="ProtNLM"/>
    </source>
</evidence>
<keyword evidence="2" id="KW-1185">Reference proteome</keyword>
<dbReference type="STRING" id="447595.SAMN05660826_02096"/>
<protein>
    <recommendedName>
        <fullName evidence="3">Transposase DDE domain group 1</fullName>
    </recommendedName>
</protein>
<sequence>MTYKGFEGYSPIIAYLGQEGYGVNIELREGKQHCQKNTPEFIDESIRYARAVTDKPLIVRMDAGNDSIENIKILIKQETKVDYIIKRNLRKESPEGWLQIARNIGKLIKVREGKDIY</sequence>
<evidence type="ECO:0000313" key="1">
    <source>
        <dbReference type="EMBL" id="SHM83521.1"/>
    </source>
</evidence>
<proteinExistence type="predicted"/>
<accession>A0A1M7LZ71</accession>
<dbReference type="Proteomes" id="UP000184375">
    <property type="component" value="Unassembled WGS sequence"/>
</dbReference>
<reference evidence="2" key="1">
    <citation type="submission" date="2016-11" db="EMBL/GenBank/DDBJ databases">
        <authorList>
            <person name="Varghese N."/>
            <person name="Submissions S."/>
        </authorList>
    </citation>
    <scope>NUCLEOTIDE SEQUENCE [LARGE SCALE GENOMIC DNA]</scope>
    <source>
        <strain evidence="2">DSM 18802</strain>
    </source>
</reference>
<name>A0A1M7LZ71_9FIRM</name>
<dbReference type="EMBL" id="FRCR01000016">
    <property type="protein sequence ID" value="SHM83521.1"/>
    <property type="molecule type" value="Genomic_DNA"/>
</dbReference>